<accession>A0A2K3JP36</accession>
<organism evidence="2 3">
    <name type="scientific">Trifolium pratense</name>
    <name type="common">Red clover</name>
    <dbReference type="NCBI Taxonomy" id="57577"/>
    <lineage>
        <taxon>Eukaryota</taxon>
        <taxon>Viridiplantae</taxon>
        <taxon>Streptophyta</taxon>
        <taxon>Embryophyta</taxon>
        <taxon>Tracheophyta</taxon>
        <taxon>Spermatophyta</taxon>
        <taxon>Magnoliopsida</taxon>
        <taxon>eudicotyledons</taxon>
        <taxon>Gunneridae</taxon>
        <taxon>Pentapetalae</taxon>
        <taxon>rosids</taxon>
        <taxon>fabids</taxon>
        <taxon>Fabales</taxon>
        <taxon>Fabaceae</taxon>
        <taxon>Papilionoideae</taxon>
        <taxon>50 kb inversion clade</taxon>
        <taxon>NPAAA clade</taxon>
        <taxon>Hologalegina</taxon>
        <taxon>IRL clade</taxon>
        <taxon>Trifolieae</taxon>
        <taxon>Trifolium</taxon>
    </lineage>
</organism>
<name>A0A2K3JP36_TRIPR</name>
<feature type="transmembrane region" description="Helical" evidence="1">
    <location>
        <begin position="7"/>
        <end position="27"/>
    </location>
</feature>
<protein>
    <submittedName>
        <fullName evidence="2">Uncharacterized protein</fullName>
    </submittedName>
</protein>
<feature type="non-terminal residue" evidence="2">
    <location>
        <position position="125"/>
    </location>
</feature>
<dbReference type="Proteomes" id="UP000236291">
    <property type="component" value="Unassembled WGS sequence"/>
</dbReference>
<dbReference type="AlphaFoldDB" id="A0A2K3JP36"/>
<dbReference type="EMBL" id="ASHM01072876">
    <property type="protein sequence ID" value="PNX55805.1"/>
    <property type="molecule type" value="Genomic_DNA"/>
</dbReference>
<reference evidence="2 3" key="2">
    <citation type="journal article" date="2017" name="Front. Plant Sci.">
        <title>Gene Classification and Mining of Molecular Markers Useful in Red Clover (Trifolium pratense) Breeding.</title>
        <authorList>
            <person name="Istvanek J."/>
            <person name="Dluhosova J."/>
            <person name="Dluhos P."/>
            <person name="Patkova L."/>
            <person name="Nedelnik J."/>
            <person name="Repkova J."/>
        </authorList>
    </citation>
    <scope>NUCLEOTIDE SEQUENCE [LARGE SCALE GENOMIC DNA]</scope>
    <source>
        <strain evidence="3">cv. Tatra</strain>
        <tissue evidence="2">Young leaves</tissue>
    </source>
</reference>
<evidence type="ECO:0000256" key="1">
    <source>
        <dbReference type="SAM" id="Phobius"/>
    </source>
</evidence>
<gene>
    <name evidence="2" type="ORF">L195_g049436</name>
</gene>
<proteinExistence type="predicted"/>
<reference evidence="2 3" key="1">
    <citation type="journal article" date="2014" name="Am. J. Bot.">
        <title>Genome assembly and annotation for red clover (Trifolium pratense; Fabaceae).</title>
        <authorList>
            <person name="Istvanek J."/>
            <person name="Jaros M."/>
            <person name="Krenek A."/>
            <person name="Repkova J."/>
        </authorList>
    </citation>
    <scope>NUCLEOTIDE SEQUENCE [LARGE SCALE GENOMIC DNA]</scope>
    <source>
        <strain evidence="3">cv. Tatra</strain>
        <tissue evidence="2">Young leaves</tissue>
    </source>
</reference>
<keyword evidence="1" id="KW-0472">Membrane</keyword>
<keyword evidence="1" id="KW-1133">Transmembrane helix</keyword>
<comment type="caution">
    <text evidence="2">The sequence shown here is derived from an EMBL/GenBank/DDBJ whole genome shotgun (WGS) entry which is preliminary data.</text>
</comment>
<evidence type="ECO:0000313" key="3">
    <source>
        <dbReference type="Proteomes" id="UP000236291"/>
    </source>
</evidence>
<sequence length="125" mass="14043">MKRFGLNCSITVMGISLLMCWTIMRWWLAQIHLYGGEMLLGRGAVWMRVGLNLMLDVVLEAAKYAKVSERLGGGGSALAWKWNWIAPLDEIETQQQLVSSKAGRAYRSCRVRCLTTAVEIGCTFQ</sequence>
<evidence type="ECO:0000313" key="2">
    <source>
        <dbReference type="EMBL" id="PNX55805.1"/>
    </source>
</evidence>
<keyword evidence="1" id="KW-0812">Transmembrane</keyword>